<dbReference type="Proteomes" id="UP000095463">
    <property type="component" value="Unassembled WGS sequence"/>
</dbReference>
<organism evidence="7 8">
    <name type="scientific">Devosia insulae DS-56</name>
    <dbReference type="NCBI Taxonomy" id="1116389"/>
    <lineage>
        <taxon>Bacteria</taxon>
        <taxon>Pseudomonadati</taxon>
        <taxon>Pseudomonadota</taxon>
        <taxon>Alphaproteobacteria</taxon>
        <taxon>Hyphomicrobiales</taxon>
        <taxon>Devosiaceae</taxon>
        <taxon>Devosia</taxon>
    </lineage>
</organism>
<comment type="subcellular location">
    <subcellularLocation>
        <location evidence="1">Cell membrane</location>
        <topology evidence="1">Multi-pass membrane protein</topology>
    </subcellularLocation>
</comment>
<evidence type="ECO:0000256" key="6">
    <source>
        <dbReference type="SAM" id="Phobius"/>
    </source>
</evidence>
<dbReference type="InterPro" id="IPR002797">
    <property type="entry name" value="Polysacc_synth"/>
</dbReference>
<dbReference type="GO" id="GO:0005886">
    <property type="term" value="C:plasma membrane"/>
    <property type="evidence" value="ECO:0007669"/>
    <property type="project" value="UniProtKB-SubCell"/>
</dbReference>
<feature type="transmembrane region" description="Helical" evidence="6">
    <location>
        <begin position="52"/>
        <end position="78"/>
    </location>
</feature>
<feature type="transmembrane region" description="Helical" evidence="6">
    <location>
        <begin position="309"/>
        <end position="336"/>
    </location>
</feature>
<feature type="transmembrane region" description="Helical" evidence="6">
    <location>
        <begin position="127"/>
        <end position="144"/>
    </location>
</feature>
<keyword evidence="4 6" id="KW-1133">Transmembrane helix</keyword>
<comment type="caution">
    <text evidence="7">The sequence shown here is derived from an EMBL/GenBank/DDBJ whole genome shotgun (WGS) entry which is preliminary data.</text>
</comment>
<keyword evidence="5 6" id="KW-0472">Membrane</keyword>
<feature type="transmembrane region" description="Helical" evidence="6">
    <location>
        <begin position="99"/>
        <end position="121"/>
    </location>
</feature>
<keyword evidence="8" id="KW-1185">Reference proteome</keyword>
<dbReference type="Pfam" id="PF01943">
    <property type="entry name" value="Polysacc_synt"/>
    <property type="match status" value="1"/>
</dbReference>
<feature type="transmembrane region" description="Helical" evidence="6">
    <location>
        <begin position="265"/>
        <end position="288"/>
    </location>
</feature>
<feature type="transmembrane region" description="Helical" evidence="6">
    <location>
        <begin position="164"/>
        <end position="181"/>
    </location>
</feature>
<evidence type="ECO:0000313" key="7">
    <source>
        <dbReference type="EMBL" id="OEO30944.1"/>
    </source>
</evidence>
<keyword evidence="2" id="KW-1003">Cell membrane</keyword>
<feature type="transmembrane region" description="Helical" evidence="6">
    <location>
        <begin position="187"/>
        <end position="207"/>
    </location>
</feature>
<dbReference type="RefSeq" id="WP_069909850.1">
    <property type="nucleotide sequence ID" value="NZ_LAJE02000176.1"/>
</dbReference>
<evidence type="ECO:0000256" key="1">
    <source>
        <dbReference type="ARBA" id="ARBA00004651"/>
    </source>
</evidence>
<feature type="transmembrane region" description="Helical" evidence="6">
    <location>
        <begin position="342"/>
        <end position="359"/>
    </location>
</feature>
<evidence type="ECO:0000256" key="2">
    <source>
        <dbReference type="ARBA" id="ARBA00022475"/>
    </source>
</evidence>
<dbReference type="AlphaFoldDB" id="A0A1E5XR21"/>
<dbReference type="InterPro" id="IPR050833">
    <property type="entry name" value="Poly_Biosynth_Transport"/>
</dbReference>
<dbReference type="PANTHER" id="PTHR30250:SF27">
    <property type="entry name" value="POLYSACCHARIDE BIOSYNTHESIS PROTEIN"/>
    <property type="match status" value="1"/>
</dbReference>
<dbReference type="PANTHER" id="PTHR30250">
    <property type="entry name" value="PST FAMILY PREDICTED COLANIC ACID TRANSPORTER"/>
    <property type="match status" value="1"/>
</dbReference>
<name>A0A1E5XR21_9HYPH</name>
<proteinExistence type="predicted"/>
<evidence type="ECO:0000256" key="4">
    <source>
        <dbReference type="ARBA" id="ARBA00022989"/>
    </source>
</evidence>
<feature type="transmembrane region" description="Helical" evidence="6">
    <location>
        <begin position="235"/>
        <end position="259"/>
    </location>
</feature>
<feature type="transmembrane region" description="Helical" evidence="6">
    <location>
        <begin position="379"/>
        <end position="406"/>
    </location>
</feature>
<evidence type="ECO:0000313" key="8">
    <source>
        <dbReference type="Proteomes" id="UP000095463"/>
    </source>
</evidence>
<accession>A0A1E5XR21</accession>
<gene>
    <name evidence="7" type="ORF">VW23_018665</name>
</gene>
<dbReference type="EMBL" id="LAJE02000176">
    <property type="protein sequence ID" value="OEO30944.1"/>
    <property type="molecule type" value="Genomic_DNA"/>
</dbReference>
<protein>
    <submittedName>
        <fullName evidence="7">Uncharacterized protein</fullName>
    </submittedName>
</protein>
<keyword evidence="3 6" id="KW-0812">Transmembrane</keyword>
<evidence type="ECO:0000256" key="3">
    <source>
        <dbReference type="ARBA" id="ARBA00022692"/>
    </source>
</evidence>
<reference evidence="7 8" key="1">
    <citation type="journal article" date="2015" name="Genome Announc.">
        <title>Genome Assemblies of Three Soil-Associated Devosia species: D. insulae, D. limi, and D. soli.</title>
        <authorList>
            <person name="Hassan Y.I."/>
            <person name="Lepp D."/>
            <person name="Zhou T."/>
        </authorList>
    </citation>
    <scope>NUCLEOTIDE SEQUENCE [LARGE SCALE GENOMIC DNA]</scope>
    <source>
        <strain evidence="7 8">DS-56</strain>
    </source>
</reference>
<sequence>MSDAPSDLRALLRTGLSRSLASLLIKVATAGLTYLMYVVLSRTMGAAEYGYFAFGLSLATMLAIGASMGQQTAILRYWPEEEVANRHDKALSALRSGGALTLIAGLVLTALTIAGAAAAGLFGGATWHLYAAAALILPMAFAEYWSSALRAQGSVWTALAPRDVLWRVLTPLAIVLLFALNAPLSGWQALLLTAVLLAVALALQYALARLRRYEIALGFSTLRPYWREHGTASRWFLIGTVIDSAALNMDTIFIGLLVTAEAAGIYFNAFRTAGLLTLFMFAITLVVAPMVSRHYHAGEIKQAQAITALCAWAGFAFSLVVFLGYLIFGNQILALFGDHSTAGYWVLILLSVGLLFDAATGPSRIVMMMTGHERDYVRIWGAIMLAGLLLELMVIPVFGLIGAAAVNALSRAVAQLAIARWNRRHIGIDTTLLGAFRVRGLPDAPARMAPL</sequence>
<feature type="transmembrane region" description="Helical" evidence="6">
    <location>
        <begin position="20"/>
        <end position="40"/>
    </location>
</feature>
<evidence type="ECO:0000256" key="5">
    <source>
        <dbReference type="ARBA" id="ARBA00023136"/>
    </source>
</evidence>